<feature type="domain" description="Resolvase/invertase-type recombinase catalytic" evidence="3">
    <location>
        <begin position="30"/>
        <end position="178"/>
    </location>
</feature>
<dbReference type="PANTHER" id="PTHR30461:SF23">
    <property type="entry name" value="DNA RECOMBINASE-RELATED"/>
    <property type="match status" value="1"/>
</dbReference>
<dbReference type="PROSITE" id="PS51737">
    <property type="entry name" value="RECOMBINASE_DNA_BIND"/>
    <property type="match status" value="1"/>
</dbReference>
<dbReference type="RefSeq" id="WP_350342334.1">
    <property type="nucleotide sequence ID" value="NZ_CP158367.1"/>
</dbReference>
<feature type="coiled-coil region" evidence="1">
    <location>
        <begin position="396"/>
        <end position="504"/>
    </location>
</feature>
<dbReference type="CDD" id="cd00338">
    <property type="entry name" value="Ser_Recombinase"/>
    <property type="match status" value="1"/>
</dbReference>
<dbReference type="InterPro" id="IPR038109">
    <property type="entry name" value="DNA_bind_recomb_sf"/>
</dbReference>
<evidence type="ECO:0000256" key="1">
    <source>
        <dbReference type="SAM" id="Coils"/>
    </source>
</evidence>
<evidence type="ECO:0000259" key="4">
    <source>
        <dbReference type="PROSITE" id="PS51737"/>
    </source>
</evidence>
<evidence type="ECO:0000259" key="3">
    <source>
        <dbReference type="PROSITE" id="PS51736"/>
    </source>
</evidence>
<sequence>MSKKTSSVRMIPAKAKKSRITDKSSKDKKRIGVYVRVSTDSAEQEKSYDLQVNYFKELVDKNPDWELVEIFADHGLSGTSTKKRVAFNRMMERCQNKEIDYIITKSISRFARNTLLALQSIRLLKSIGVGVWFQKENIDTLDGKGELFLTILSSMAQEESRSISTNTKWAISKKFQAGDIHMPTTYFLGYDTDESGNVVINDEQAEVVRRIYKEFLAGKGTPTIAKRLSKEGVPTARGNKHWTSYAVYQILNQEKYMGHCLAQKSVTIDFLTKKRVVNKDIEPQYFVKNTHPAIISEDVWNLVQQELKRRRKMRTDPDNKYRQCFSGKSVFSNKLFCAECGRPVLRRRLTSTKNKEKYRFTAWQCRVAAHKDPDFKDCNCRYVWEEELEKGFMKTLYEMKKNKNEVKEDVKKAIEQKALSKKEQARLKELENQLEALNNRASMIAEKETATNDKIYQATLEHLTYEREILETEYEQLSENNEERLFLEKQLDELLKMLDSLGNDSKFRDDIFVKTVEKGVLNNSQIVSFEFKCGISREAEATKKK</sequence>
<dbReference type="SUPFAM" id="SSF53041">
    <property type="entry name" value="Resolvase-like"/>
    <property type="match status" value="1"/>
</dbReference>
<reference evidence="5" key="1">
    <citation type="journal article" date="2013" name="Extremophiles">
        <title>Proteinivorax tanatarense gen. nov., sp. nov., an anaerobic, haloalkaliphilic, proteolytic bacterium isolated from a decaying algal bloom, and proposal of Proteinivoraceae fam. nov.</title>
        <authorList>
            <person name="Kevbrin V."/>
            <person name="Boltyanskaya Y."/>
            <person name="Zhilina T."/>
            <person name="Kolganova T."/>
            <person name="Lavrentjeva E."/>
            <person name="Kuznetsov B."/>
        </authorList>
    </citation>
    <scope>NUCLEOTIDE SEQUENCE</scope>
    <source>
        <strain evidence="5">Z-910T</strain>
    </source>
</reference>
<feature type="domain" description="Recombinase" evidence="4">
    <location>
        <begin position="187"/>
        <end position="313"/>
    </location>
</feature>
<organism evidence="5">
    <name type="scientific">Proteinivorax tanatarense</name>
    <dbReference type="NCBI Taxonomy" id="1260629"/>
    <lineage>
        <taxon>Bacteria</taxon>
        <taxon>Bacillati</taxon>
        <taxon>Bacillota</taxon>
        <taxon>Clostridia</taxon>
        <taxon>Eubacteriales</taxon>
        <taxon>Proteinivoracaceae</taxon>
        <taxon>Proteinivorax</taxon>
    </lineage>
</organism>
<evidence type="ECO:0000256" key="2">
    <source>
        <dbReference type="SAM" id="MobiDB-lite"/>
    </source>
</evidence>
<dbReference type="InterPro" id="IPR025827">
    <property type="entry name" value="Zn_ribbon_recom_dom"/>
</dbReference>
<gene>
    <name evidence="5" type="ORF">PRVXT_001562</name>
</gene>
<dbReference type="SMART" id="SM00857">
    <property type="entry name" value="Resolvase"/>
    <property type="match status" value="1"/>
</dbReference>
<dbReference type="EMBL" id="CP158367">
    <property type="protein sequence ID" value="XBX73572.1"/>
    <property type="molecule type" value="Genomic_DNA"/>
</dbReference>
<dbReference type="AlphaFoldDB" id="A0AAU7VH28"/>
<accession>A0AAU7VH28</accession>
<protein>
    <submittedName>
        <fullName evidence="5">Recombinase family protein</fullName>
    </submittedName>
</protein>
<dbReference type="InterPro" id="IPR050639">
    <property type="entry name" value="SSR_resolvase"/>
</dbReference>
<dbReference type="InterPro" id="IPR036162">
    <property type="entry name" value="Resolvase-like_N_sf"/>
</dbReference>
<dbReference type="Pfam" id="PF07508">
    <property type="entry name" value="Recombinase"/>
    <property type="match status" value="1"/>
</dbReference>
<dbReference type="InterPro" id="IPR006119">
    <property type="entry name" value="Resolv_N"/>
</dbReference>
<reference evidence="5" key="2">
    <citation type="submission" date="2024-06" db="EMBL/GenBank/DDBJ databases">
        <authorList>
            <person name="Petrova K.O."/>
            <person name="Toshchakov S.V."/>
            <person name="Boltjanskaja Y.V."/>
            <person name="Kevbrin V."/>
        </authorList>
    </citation>
    <scope>NUCLEOTIDE SEQUENCE</scope>
    <source>
        <strain evidence="5">Z-910T</strain>
    </source>
</reference>
<dbReference type="InterPro" id="IPR011109">
    <property type="entry name" value="DNA_bind_recombinase_dom"/>
</dbReference>
<proteinExistence type="predicted"/>
<dbReference type="PROSITE" id="PS51736">
    <property type="entry name" value="RECOMBINASES_3"/>
    <property type="match status" value="1"/>
</dbReference>
<dbReference type="GO" id="GO:0000150">
    <property type="term" value="F:DNA strand exchange activity"/>
    <property type="evidence" value="ECO:0007669"/>
    <property type="project" value="InterPro"/>
</dbReference>
<name>A0AAU7VH28_9FIRM</name>
<dbReference type="Pfam" id="PF13408">
    <property type="entry name" value="Zn_ribbon_recom"/>
    <property type="match status" value="1"/>
</dbReference>
<dbReference type="GO" id="GO:0003677">
    <property type="term" value="F:DNA binding"/>
    <property type="evidence" value="ECO:0007669"/>
    <property type="project" value="InterPro"/>
</dbReference>
<dbReference type="Pfam" id="PF00239">
    <property type="entry name" value="Resolvase"/>
    <property type="match status" value="1"/>
</dbReference>
<feature type="region of interest" description="Disordered" evidence="2">
    <location>
        <begin position="1"/>
        <end position="28"/>
    </location>
</feature>
<dbReference type="Gene3D" id="3.90.1750.20">
    <property type="entry name" value="Putative Large Serine Recombinase, Chain B, Domain 2"/>
    <property type="match status" value="1"/>
</dbReference>
<keyword evidence="1" id="KW-0175">Coiled coil</keyword>
<evidence type="ECO:0000313" key="5">
    <source>
        <dbReference type="EMBL" id="XBX73572.1"/>
    </source>
</evidence>
<dbReference type="Gene3D" id="3.40.50.1390">
    <property type="entry name" value="Resolvase, N-terminal catalytic domain"/>
    <property type="match status" value="1"/>
</dbReference>
<dbReference type="PANTHER" id="PTHR30461">
    <property type="entry name" value="DNA-INVERTASE FROM LAMBDOID PROPHAGE"/>
    <property type="match status" value="1"/>
</dbReference>